<gene>
    <name evidence="2" type="ORF">PX52LOC_02223</name>
</gene>
<accession>A0A5C1AE04</accession>
<feature type="transmembrane region" description="Helical" evidence="1">
    <location>
        <begin position="76"/>
        <end position="96"/>
    </location>
</feature>
<keyword evidence="1" id="KW-0472">Membrane</keyword>
<sequence length="106" mass="11257">MGLFISYLATQALFTAGIFWLGRRLSRYLNPKSPIDQKRGRVVTVWVTTLYGVGAVVGGLLGFGDHQAMSETGTGLAGMGLMAGVVIGNIHAVLTIRPEPVAPSER</sequence>
<dbReference type="RefSeq" id="WP_149110133.1">
    <property type="nucleotide sequence ID" value="NZ_CP042425.1"/>
</dbReference>
<name>A0A5C1AE04_9BACT</name>
<dbReference type="KEGG" id="lrs:PX52LOC_02223"/>
<proteinExistence type="predicted"/>
<dbReference type="Proteomes" id="UP000324974">
    <property type="component" value="Chromosome"/>
</dbReference>
<evidence type="ECO:0000256" key="1">
    <source>
        <dbReference type="SAM" id="Phobius"/>
    </source>
</evidence>
<keyword evidence="1" id="KW-0812">Transmembrane</keyword>
<evidence type="ECO:0000313" key="2">
    <source>
        <dbReference type="EMBL" id="QEL15308.1"/>
    </source>
</evidence>
<feature type="transmembrane region" description="Helical" evidence="1">
    <location>
        <begin position="43"/>
        <end position="64"/>
    </location>
</feature>
<organism evidence="2 3">
    <name type="scientific">Limnoglobus roseus</name>
    <dbReference type="NCBI Taxonomy" id="2598579"/>
    <lineage>
        <taxon>Bacteria</taxon>
        <taxon>Pseudomonadati</taxon>
        <taxon>Planctomycetota</taxon>
        <taxon>Planctomycetia</taxon>
        <taxon>Gemmatales</taxon>
        <taxon>Gemmataceae</taxon>
        <taxon>Limnoglobus</taxon>
    </lineage>
</organism>
<evidence type="ECO:0000313" key="3">
    <source>
        <dbReference type="Proteomes" id="UP000324974"/>
    </source>
</evidence>
<keyword evidence="1" id="KW-1133">Transmembrane helix</keyword>
<reference evidence="3" key="1">
    <citation type="submission" date="2019-08" db="EMBL/GenBank/DDBJ databases">
        <title>Limnoglobus roseus gen. nov., sp. nov., a novel freshwater planctomycete with a giant genome from the family Gemmataceae.</title>
        <authorList>
            <person name="Kulichevskaya I.S."/>
            <person name="Naumoff D.G."/>
            <person name="Miroshnikov K."/>
            <person name="Ivanova A."/>
            <person name="Philippov D.A."/>
            <person name="Hakobyan A."/>
            <person name="Rijpstra I.C."/>
            <person name="Sinninghe Damste J.S."/>
            <person name="Liesack W."/>
            <person name="Dedysh S.N."/>
        </authorList>
    </citation>
    <scope>NUCLEOTIDE SEQUENCE [LARGE SCALE GENOMIC DNA]</scope>
    <source>
        <strain evidence="3">PX52</strain>
    </source>
</reference>
<keyword evidence="3" id="KW-1185">Reference proteome</keyword>
<dbReference type="EMBL" id="CP042425">
    <property type="protein sequence ID" value="QEL15308.1"/>
    <property type="molecule type" value="Genomic_DNA"/>
</dbReference>
<protein>
    <submittedName>
        <fullName evidence="2">Uncharacterized protein</fullName>
    </submittedName>
</protein>
<dbReference type="AlphaFoldDB" id="A0A5C1AE04"/>
<feature type="transmembrane region" description="Helical" evidence="1">
    <location>
        <begin position="6"/>
        <end position="22"/>
    </location>
</feature>